<dbReference type="OrthoDB" id="448893at2759"/>
<dbReference type="EC" id="2.4.1.257" evidence="3"/>
<comment type="catalytic activity">
    <reaction evidence="3">
        <text>a beta-D-Man-(1-&gt;4)-beta-D-GlcNAc-(1-&gt;4)-alpha-D-GlcNAc-diphospho-di-trans,poly-cis-dolichol + GDP-alpha-D-mannose = an alpha-D-Man-(1-&gt;3)-beta-D-Man-(1-&gt;4)-beta-D-GlcNAc-(1-&gt;4)-alpha-D-GlcNAc-diphospho-di-trans,poly-cis-dolichol + GDP + H(+)</text>
        <dbReference type="Rhea" id="RHEA:29515"/>
        <dbReference type="Rhea" id="RHEA-COMP:19511"/>
        <dbReference type="Rhea" id="RHEA-COMP:19513"/>
        <dbReference type="ChEBI" id="CHEBI:15378"/>
        <dbReference type="ChEBI" id="CHEBI:57527"/>
        <dbReference type="ChEBI" id="CHEBI:58189"/>
        <dbReference type="ChEBI" id="CHEBI:58472"/>
        <dbReference type="ChEBI" id="CHEBI:132510"/>
        <dbReference type="EC" id="2.4.1.132"/>
    </reaction>
    <physiologicalReaction direction="left-to-right" evidence="3">
        <dbReference type="Rhea" id="RHEA:29516"/>
    </physiologicalReaction>
</comment>
<dbReference type="GO" id="GO:0004378">
    <property type="term" value="F:GDP-Man:Man(1)GlcNAc(2)-PP-Dol alpha-1,3-mannosyltransferase activity"/>
    <property type="evidence" value="ECO:0007669"/>
    <property type="project" value="UniProtKB-UniRule"/>
</dbReference>
<dbReference type="AlphaFoldDB" id="A0A183J4F0"/>
<dbReference type="SUPFAM" id="SSF53756">
    <property type="entry name" value="UDP-Glycosyltransferase/glycogen phosphorylase"/>
    <property type="match status" value="1"/>
</dbReference>
<dbReference type="PANTHER" id="PTHR45918">
    <property type="entry name" value="ALPHA-1,3/1,6-MANNOSYLTRANSFERASE ALG2"/>
    <property type="match status" value="1"/>
</dbReference>
<keyword evidence="2 3" id="KW-0808">Transferase</keyword>
<name>A0A183J4F0_9BILA</name>
<dbReference type="Proteomes" id="UP000270296">
    <property type="component" value="Unassembled WGS sequence"/>
</dbReference>
<dbReference type="Gene3D" id="3.40.50.2000">
    <property type="entry name" value="Glycogen Phosphorylase B"/>
    <property type="match status" value="1"/>
</dbReference>
<evidence type="ECO:0000313" key="6">
    <source>
        <dbReference type="Proteomes" id="UP000270296"/>
    </source>
</evidence>
<evidence type="ECO:0000256" key="2">
    <source>
        <dbReference type="ARBA" id="ARBA00022679"/>
    </source>
</evidence>
<comment type="catalytic activity">
    <reaction evidence="3">
        <text>an alpha-D-Man-(1-&gt;3)-beta-D-Man-(1-&gt;4)-beta-D-GlcNAc-(1-&gt;4)-alpha-D-GlcNAc-diphospho-di-trans,poly-cis-dolichol + GDP-alpha-D-mannose = an alpha-D-Man-(1-&gt;3)-[alpha-D-Man-(1-&gt;6)]-beta-D-Man-(1-&gt;4)-beta-D-GlcNAc-(1-&gt;4)-alpha-D-GlcNAc-diphospho-di-trans,poly-cis-dolichol + GDP + H(+)</text>
        <dbReference type="Rhea" id="RHEA:29519"/>
        <dbReference type="Rhea" id="RHEA-COMP:19513"/>
        <dbReference type="Rhea" id="RHEA-COMP:19515"/>
        <dbReference type="ChEBI" id="CHEBI:15378"/>
        <dbReference type="ChEBI" id="CHEBI:57527"/>
        <dbReference type="ChEBI" id="CHEBI:58189"/>
        <dbReference type="ChEBI" id="CHEBI:132510"/>
        <dbReference type="ChEBI" id="CHEBI:132511"/>
        <dbReference type="EC" id="2.4.1.257"/>
    </reaction>
    <physiologicalReaction direction="left-to-right" evidence="3">
        <dbReference type="Rhea" id="RHEA:29520"/>
    </physiologicalReaction>
</comment>
<comment type="function">
    <text evidence="3">Mannosylates Man(2)GlcNAc(2)-dolichol diphosphate and Man(1)GlcNAc(2)-dolichol diphosphate to form Man(3)GlcNAc(2)-dolichol diphosphate.</text>
</comment>
<evidence type="ECO:0000256" key="1">
    <source>
        <dbReference type="ARBA" id="ARBA00022676"/>
    </source>
</evidence>
<comment type="similarity">
    <text evidence="3">Belongs to the glycosyltransferase group 1 family.</text>
</comment>
<dbReference type="GO" id="GO:0005789">
    <property type="term" value="C:endoplasmic reticulum membrane"/>
    <property type="evidence" value="ECO:0007669"/>
    <property type="project" value="UniProtKB-SubCell"/>
</dbReference>
<dbReference type="PANTHER" id="PTHR45918:SF1">
    <property type="entry name" value="ALPHA-1,3_1,6-MANNOSYLTRANSFERASE ALG2"/>
    <property type="match status" value="1"/>
</dbReference>
<dbReference type="GO" id="GO:0102704">
    <property type="term" value="F:GDP-Man:Man(2)GlcNAc(2)-PP-Dol alpha-1,6-mannosyltransferase activity"/>
    <property type="evidence" value="ECO:0007669"/>
    <property type="project" value="UniProtKB-UniRule"/>
</dbReference>
<proteinExistence type="inferred from homology"/>
<sequence length="224" mass="25073">MARKPSVPEDSIPPHRNHVFLSLNRFERKKNHALAIRALGTHFTVVPSFTLKNSFLGVLQSQLSEQFWDEVHLVIAGGYDLNLPENVAHFFELQRLVENLGLTSHVTLLRSPSEEAKVALLMVSTALLYTPENEHFGIVPLEAMFCETPVIACNSGGPLETVENEKSGFLVPSESNCFAESMQFFLQKPSKKVEFGSSGHKRVIEKFSSNVFSEQLCLICKELL</sequence>
<evidence type="ECO:0000313" key="7">
    <source>
        <dbReference type="WBParaSite" id="SBAD_0001112401-mRNA-1"/>
    </source>
</evidence>
<organism evidence="7">
    <name type="scientific">Soboliphyme baturini</name>
    <dbReference type="NCBI Taxonomy" id="241478"/>
    <lineage>
        <taxon>Eukaryota</taxon>
        <taxon>Metazoa</taxon>
        <taxon>Ecdysozoa</taxon>
        <taxon>Nematoda</taxon>
        <taxon>Enoplea</taxon>
        <taxon>Dorylaimia</taxon>
        <taxon>Dioctophymatida</taxon>
        <taxon>Dioctophymatoidea</taxon>
        <taxon>Soboliphymatidae</taxon>
        <taxon>Soboliphyme</taxon>
    </lineage>
</organism>
<evidence type="ECO:0000259" key="4">
    <source>
        <dbReference type="Pfam" id="PF00534"/>
    </source>
</evidence>
<keyword evidence="1 3" id="KW-0328">Glycosyltransferase</keyword>
<gene>
    <name evidence="5" type="ORF">SBAD_LOCUS10748</name>
</gene>
<comment type="pathway">
    <text evidence="3">Protein modification; protein glycosylation.</text>
</comment>
<dbReference type="EC" id="2.4.1.132" evidence="3"/>
<protein>
    <recommendedName>
        <fullName evidence="3">Alpha-1,3/1,6-mannosyltransferase ALG2</fullName>
        <ecNumber evidence="3">2.4.1.132</ecNumber>
        <ecNumber evidence="3">2.4.1.257</ecNumber>
    </recommendedName>
    <alternativeName>
        <fullName evidence="3">GDP-Man:Man(1)GlcNAc(2)-PP-Dol alpha-1,3-mannosyltransferase</fullName>
    </alternativeName>
</protein>
<comment type="subcellular location">
    <subcellularLocation>
        <location evidence="3">Endoplasmic reticulum membrane</location>
        <topology evidence="3">Single-pass membrane protein</topology>
    </subcellularLocation>
</comment>
<dbReference type="Pfam" id="PF00534">
    <property type="entry name" value="Glycos_transf_1"/>
    <property type="match status" value="1"/>
</dbReference>
<dbReference type="WBParaSite" id="SBAD_0001112401-mRNA-1">
    <property type="protein sequence ID" value="SBAD_0001112401-mRNA-1"/>
    <property type="gene ID" value="SBAD_0001112401"/>
</dbReference>
<evidence type="ECO:0000313" key="5">
    <source>
        <dbReference type="EMBL" id="VDP34340.1"/>
    </source>
</evidence>
<keyword evidence="6" id="KW-1185">Reference proteome</keyword>
<dbReference type="InterPro" id="IPR027054">
    <property type="entry name" value="ALG2"/>
</dbReference>
<reference evidence="5 6" key="2">
    <citation type="submission" date="2018-11" db="EMBL/GenBank/DDBJ databases">
        <authorList>
            <consortium name="Pathogen Informatics"/>
        </authorList>
    </citation>
    <scope>NUCLEOTIDE SEQUENCE [LARGE SCALE GENOMIC DNA]</scope>
</reference>
<reference evidence="7" key="1">
    <citation type="submission" date="2016-06" db="UniProtKB">
        <authorList>
            <consortium name="WormBaseParasite"/>
        </authorList>
    </citation>
    <scope>IDENTIFICATION</scope>
</reference>
<dbReference type="EMBL" id="UZAM01014507">
    <property type="protein sequence ID" value="VDP34340.1"/>
    <property type="molecule type" value="Genomic_DNA"/>
</dbReference>
<dbReference type="UniPathway" id="UPA00378"/>
<feature type="domain" description="Glycosyl transferase family 1" evidence="4">
    <location>
        <begin position="65"/>
        <end position="201"/>
    </location>
</feature>
<dbReference type="InterPro" id="IPR001296">
    <property type="entry name" value="Glyco_trans_1"/>
</dbReference>
<evidence type="ECO:0000256" key="3">
    <source>
        <dbReference type="RuleBase" id="RU367136"/>
    </source>
</evidence>
<accession>A0A183J4F0</accession>